<dbReference type="GO" id="GO:0004722">
    <property type="term" value="F:protein serine/threonine phosphatase activity"/>
    <property type="evidence" value="ECO:0007669"/>
    <property type="project" value="InterPro"/>
</dbReference>
<dbReference type="InterPro" id="IPR001932">
    <property type="entry name" value="PPM-type_phosphatase-like_dom"/>
</dbReference>
<accession>A0AAU9JN95</accession>
<dbReference type="GO" id="GO:0016020">
    <property type="term" value="C:membrane"/>
    <property type="evidence" value="ECO:0007669"/>
    <property type="project" value="UniProtKB-SubCell"/>
</dbReference>
<evidence type="ECO:0000256" key="1">
    <source>
        <dbReference type="ARBA" id="ARBA00004370"/>
    </source>
</evidence>
<feature type="domain" description="PPM-type phosphatase" evidence="3">
    <location>
        <begin position="131"/>
        <end position="413"/>
    </location>
</feature>
<organism evidence="4 5">
    <name type="scientific">Blepharisma stoltei</name>
    <dbReference type="NCBI Taxonomy" id="1481888"/>
    <lineage>
        <taxon>Eukaryota</taxon>
        <taxon>Sar</taxon>
        <taxon>Alveolata</taxon>
        <taxon>Ciliophora</taxon>
        <taxon>Postciliodesmatophora</taxon>
        <taxon>Heterotrichea</taxon>
        <taxon>Heterotrichida</taxon>
        <taxon>Blepharismidae</taxon>
        <taxon>Blepharisma</taxon>
    </lineage>
</organism>
<dbReference type="SUPFAM" id="SSF81606">
    <property type="entry name" value="PP2C-like"/>
    <property type="match status" value="1"/>
</dbReference>
<dbReference type="CDD" id="cd00143">
    <property type="entry name" value="PP2Cc"/>
    <property type="match status" value="1"/>
</dbReference>
<gene>
    <name evidence="4" type="ORF">BSTOLATCC_MIC48135</name>
</gene>
<dbReference type="PANTHER" id="PTHR47992">
    <property type="entry name" value="PROTEIN PHOSPHATASE"/>
    <property type="match status" value="1"/>
</dbReference>
<dbReference type="Proteomes" id="UP001162131">
    <property type="component" value="Unassembled WGS sequence"/>
</dbReference>
<dbReference type="Gene3D" id="3.60.40.10">
    <property type="entry name" value="PPM-type phosphatase domain"/>
    <property type="match status" value="1"/>
</dbReference>
<dbReference type="InterPro" id="IPR015655">
    <property type="entry name" value="PP2C"/>
</dbReference>
<comment type="caution">
    <text evidence="4">The sequence shown here is derived from an EMBL/GenBank/DDBJ whole genome shotgun (WGS) entry which is preliminary data.</text>
</comment>
<sequence length="419" mass="47117">MLNRQRSMLRMDSLQIPCTSTRTVFKDPVQFLITSEVTSESNTLETTPKTSLPFVISSRSSLAETSKNRLRLKKQRTCIPRFSLLNDDIFLTPQNSDSNTDEHRLFRSKTQNFIGLQHPAITRTKKPCVVSYSSKSRIGETGGIYKKFNQDTCIAKPLFHQVNEFYLFTVCDGHGPSGHEISLQIKEIFPGLVESKLRHTKFSLNDLEDSLSKSIKKLTDQIAESKLPTENSGSTLNVVLVNGDKLVCANIGDSRAVLGSFNGQWTFKDLSRDHKPTEEDEKNRIIKSNGIVDHARSSFGKDIGPLRVWQTINNHGLAMSRSIGDTIAHEFGVSSEPEFSQRHLRENDKFLIVASDGIWDVISSEEAVKLVANALEKNKKDTCCDSLINEATRRWKQAYNKSVDDITVIVTFFGVQKLS</sequence>
<dbReference type="Pfam" id="PF00481">
    <property type="entry name" value="PP2C"/>
    <property type="match status" value="1"/>
</dbReference>
<comment type="subcellular location">
    <subcellularLocation>
        <location evidence="1">Membrane</location>
    </subcellularLocation>
</comment>
<reference evidence="4" key="1">
    <citation type="submission" date="2021-09" db="EMBL/GenBank/DDBJ databases">
        <authorList>
            <consortium name="AG Swart"/>
            <person name="Singh M."/>
            <person name="Singh A."/>
            <person name="Seah K."/>
            <person name="Emmerich C."/>
        </authorList>
    </citation>
    <scope>NUCLEOTIDE SEQUENCE</scope>
    <source>
        <strain evidence="4">ATCC30299</strain>
    </source>
</reference>
<evidence type="ECO:0000259" key="3">
    <source>
        <dbReference type="PROSITE" id="PS51746"/>
    </source>
</evidence>
<dbReference type="AlphaFoldDB" id="A0AAU9JN95"/>
<evidence type="ECO:0000313" key="4">
    <source>
        <dbReference type="EMBL" id="CAG9329311.1"/>
    </source>
</evidence>
<keyword evidence="5" id="KW-1185">Reference proteome</keyword>
<evidence type="ECO:0000313" key="5">
    <source>
        <dbReference type="Proteomes" id="UP001162131"/>
    </source>
</evidence>
<name>A0AAU9JN95_9CILI</name>
<dbReference type="PROSITE" id="PS51746">
    <property type="entry name" value="PPM_2"/>
    <property type="match status" value="1"/>
</dbReference>
<proteinExistence type="predicted"/>
<evidence type="ECO:0000256" key="2">
    <source>
        <dbReference type="ARBA" id="ARBA00023136"/>
    </source>
</evidence>
<dbReference type="EMBL" id="CAJZBQ010000047">
    <property type="protein sequence ID" value="CAG9329311.1"/>
    <property type="molecule type" value="Genomic_DNA"/>
</dbReference>
<protein>
    <recommendedName>
        <fullName evidence="3">PPM-type phosphatase domain-containing protein</fullName>
    </recommendedName>
</protein>
<dbReference type="SMART" id="SM00332">
    <property type="entry name" value="PP2Cc"/>
    <property type="match status" value="1"/>
</dbReference>
<keyword evidence="2" id="KW-0472">Membrane</keyword>
<dbReference type="InterPro" id="IPR036457">
    <property type="entry name" value="PPM-type-like_dom_sf"/>
</dbReference>